<evidence type="ECO:0000313" key="10">
    <source>
        <dbReference type="EMBL" id="PFX26530.1"/>
    </source>
</evidence>
<accession>A0A2B4SCI6</accession>
<dbReference type="PANTHER" id="PTHR12830">
    <property type="entry name" value="ANAPHASE-PROMOTING COMPLEX SUBUNIT 5"/>
    <property type="match status" value="1"/>
</dbReference>
<keyword evidence="4" id="KW-0498">Mitosis</keyword>
<evidence type="ECO:0000256" key="8">
    <source>
        <dbReference type="ARBA" id="ARBA00045696"/>
    </source>
</evidence>
<comment type="caution">
    <text evidence="10">The sequence shown here is derived from an EMBL/GenBank/DDBJ whole genome shotgun (WGS) entry which is preliminary data.</text>
</comment>
<dbReference type="InterPro" id="IPR037679">
    <property type="entry name" value="Apc5"/>
</dbReference>
<gene>
    <name evidence="10" type="primary">ANAPC5</name>
    <name evidence="10" type="ORF">AWC38_SpisGene8809</name>
</gene>
<dbReference type="Gene3D" id="1.25.40.10">
    <property type="entry name" value="Tetratricopeptide repeat domain"/>
    <property type="match status" value="1"/>
</dbReference>
<comment type="similarity">
    <text evidence="1">Belongs to the APC5 family.</text>
</comment>
<comment type="function">
    <text evidence="8">Component of the anaphase promoting complex/cyclosome (APC/C), a cell cycle-regulated E3 ubiquitin ligase that controls progression through mitosis and the G1 phase of the cell cycle. The APC/C complex acts by mediating ubiquitination and subsequent degradation of target proteins: it mainly mediates the formation of 'Lys-11'-linked polyubiquitin chains and, to a lower extent, the formation of 'Lys-48'- and 'Lys-63'-linked polyubiquitin chains. The APC/C complex catalyzes assembly of branched 'Lys-11'-/'Lys-48'-linked branched ubiquitin chains on target proteins.</text>
</comment>
<dbReference type="SUPFAM" id="SSF48452">
    <property type="entry name" value="TPR-like"/>
    <property type="match status" value="1"/>
</dbReference>
<evidence type="ECO:0000256" key="3">
    <source>
        <dbReference type="ARBA" id="ARBA00022618"/>
    </source>
</evidence>
<feature type="domain" description="Anaphase-promoting complex subunit 5" evidence="9">
    <location>
        <begin position="118"/>
        <end position="210"/>
    </location>
</feature>
<dbReference type="AlphaFoldDB" id="A0A2B4SCI6"/>
<evidence type="ECO:0000256" key="6">
    <source>
        <dbReference type="ARBA" id="ARBA00023306"/>
    </source>
</evidence>
<dbReference type="OrthoDB" id="2504561at2759"/>
<dbReference type="Proteomes" id="UP000225706">
    <property type="component" value="Unassembled WGS sequence"/>
</dbReference>
<sequence length="548" mass="61429">MTLSFNKMTFGQVSHFVDQLKVYKGMETFKHATDKEELDASLDVSMQSTETLDEEEEVISMSRNPFLHGPVTNRQAEFFLANQVSLIQTTEQEALSPPELQLRIADILTASPDIAEIHYTTFLNCLRAKEFKGALDSLYHYFDRQQWHGESAIKIASNSEEIEPEKCHRFRYAALNLAAFHCQFGHREEALAALKEAIQIAQETNDHGWLYRLEMNGCSQAKLLLDRFVTRATELKIPYLTSLGMLNHCQYDAMAGEAPPQVLQNLTQINIINSQKALGDLNSAAHVQQAAIWQIYGKNCIASIFTQFALHQNTSASSDLMTSVSRGTAGIQSAEATCLSLCSLAEQHADRGMFQEASDILSFCRIKFPAHSKLSQLWMTTEAVIDHNRALLQGDMKRAIACVEQLAALDEPEAEYRSALNLLHLGDYTTAFPRLQKLLESSRDKVFLNDGKKSAAEYKARDKVFLNDGKKSAAEYKARILLALTQLFLLLSDPVSALPHALDCLTTSCSHYMDNSAALASLYIAQIQVYDFQWRGNCVTKNFLVGER</sequence>
<proteinExistence type="inferred from homology"/>
<name>A0A2B4SCI6_STYPI</name>
<dbReference type="EMBL" id="LSMT01000124">
    <property type="protein sequence ID" value="PFX26530.1"/>
    <property type="molecule type" value="Genomic_DNA"/>
</dbReference>
<dbReference type="STRING" id="50429.A0A2B4SCI6"/>
<dbReference type="GO" id="GO:0051301">
    <property type="term" value="P:cell division"/>
    <property type="evidence" value="ECO:0007669"/>
    <property type="project" value="UniProtKB-KW"/>
</dbReference>
<dbReference type="GO" id="GO:0005680">
    <property type="term" value="C:anaphase-promoting complex"/>
    <property type="evidence" value="ECO:0007669"/>
    <property type="project" value="InterPro"/>
</dbReference>
<dbReference type="PANTHER" id="PTHR12830:SF9">
    <property type="entry name" value="ANAPHASE-PROMOTING COMPLEX SUBUNIT 5"/>
    <property type="match status" value="1"/>
</dbReference>
<dbReference type="GO" id="GO:0070979">
    <property type="term" value="P:protein K11-linked ubiquitination"/>
    <property type="evidence" value="ECO:0007669"/>
    <property type="project" value="TreeGrafter"/>
</dbReference>
<evidence type="ECO:0000259" key="9">
    <source>
        <dbReference type="Pfam" id="PF12862"/>
    </source>
</evidence>
<keyword evidence="3" id="KW-0132">Cell division</keyword>
<keyword evidence="11" id="KW-1185">Reference proteome</keyword>
<keyword evidence="5" id="KW-0833">Ubl conjugation pathway</keyword>
<evidence type="ECO:0000256" key="1">
    <source>
        <dbReference type="ARBA" id="ARBA00007450"/>
    </source>
</evidence>
<dbReference type="InterPro" id="IPR011990">
    <property type="entry name" value="TPR-like_helical_dom_sf"/>
</dbReference>
<dbReference type="Pfam" id="PF12862">
    <property type="entry name" value="ANAPC5"/>
    <property type="match status" value="1"/>
</dbReference>
<evidence type="ECO:0000256" key="4">
    <source>
        <dbReference type="ARBA" id="ARBA00022776"/>
    </source>
</evidence>
<evidence type="ECO:0000256" key="2">
    <source>
        <dbReference type="ARBA" id="ARBA00016066"/>
    </source>
</evidence>
<evidence type="ECO:0000256" key="5">
    <source>
        <dbReference type="ARBA" id="ARBA00022786"/>
    </source>
</evidence>
<dbReference type="GO" id="GO:0045842">
    <property type="term" value="P:positive regulation of mitotic metaphase/anaphase transition"/>
    <property type="evidence" value="ECO:0007669"/>
    <property type="project" value="TreeGrafter"/>
</dbReference>
<dbReference type="GO" id="GO:0031145">
    <property type="term" value="P:anaphase-promoting complex-dependent catabolic process"/>
    <property type="evidence" value="ECO:0007669"/>
    <property type="project" value="TreeGrafter"/>
</dbReference>
<dbReference type="UniPathway" id="UPA00143"/>
<evidence type="ECO:0000256" key="7">
    <source>
        <dbReference type="ARBA" id="ARBA00031069"/>
    </source>
</evidence>
<reference evidence="11" key="1">
    <citation type="journal article" date="2017" name="bioRxiv">
        <title>Comparative analysis of the genomes of Stylophora pistillata and Acropora digitifera provides evidence for extensive differences between species of corals.</title>
        <authorList>
            <person name="Voolstra C.R."/>
            <person name="Li Y."/>
            <person name="Liew Y.J."/>
            <person name="Baumgarten S."/>
            <person name="Zoccola D."/>
            <person name="Flot J.-F."/>
            <person name="Tambutte S."/>
            <person name="Allemand D."/>
            <person name="Aranda M."/>
        </authorList>
    </citation>
    <scope>NUCLEOTIDE SEQUENCE [LARGE SCALE GENOMIC DNA]</scope>
</reference>
<evidence type="ECO:0000313" key="11">
    <source>
        <dbReference type="Proteomes" id="UP000225706"/>
    </source>
</evidence>
<keyword evidence="6" id="KW-0131">Cell cycle</keyword>
<dbReference type="InterPro" id="IPR026000">
    <property type="entry name" value="Apc5_dom"/>
</dbReference>
<protein>
    <recommendedName>
        <fullName evidence="2">Anaphase-promoting complex subunit 5</fullName>
    </recommendedName>
    <alternativeName>
        <fullName evidence="7">Cyclosome subunit 5</fullName>
    </alternativeName>
</protein>
<organism evidence="10 11">
    <name type="scientific">Stylophora pistillata</name>
    <name type="common">Smooth cauliflower coral</name>
    <dbReference type="NCBI Taxonomy" id="50429"/>
    <lineage>
        <taxon>Eukaryota</taxon>
        <taxon>Metazoa</taxon>
        <taxon>Cnidaria</taxon>
        <taxon>Anthozoa</taxon>
        <taxon>Hexacorallia</taxon>
        <taxon>Scleractinia</taxon>
        <taxon>Astrocoeniina</taxon>
        <taxon>Pocilloporidae</taxon>
        <taxon>Stylophora</taxon>
    </lineage>
</organism>